<reference evidence="2" key="2">
    <citation type="journal article" date="2014" name="ISME J.">
        <title>Microbial stratification in low pH oxic and suboxic macroscopic growths along an acid mine drainage.</title>
        <authorList>
            <person name="Mendez-Garcia C."/>
            <person name="Mesa V."/>
            <person name="Sprenger R.R."/>
            <person name="Richter M."/>
            <person name="Diez M.S."/>
            <person name="Solano J."/>
            <person name="Bargiela R."/>
            <person name="Golyshina O.V."/>
            <person name="Manteca A."/>
            <person name="Ramos J.L."/>
            <person name="Gallego J.R."/>
            <person name="Llorente I."/>
            <person name="Martins Dos Santos V.A."/>
            <person name="Jensen O.N."/>
            <person name="Pelaez A.I."/>
            <person name="Sanchez J."/>
            <person name="Ferrer M."/>
        </authorList>
    </citation>
    <scope>NUCLEOTIDE SEQUENCE</scope>
</reference>
<feature type="region of interest" description="Disordered" evidence="1">
    <location>
        <begin position="1"/>
        <end position="23"/>
    </location>
</feature>
<reference evidence="2" key="1">
    <citation type="submission" date="2013-08" db="EMBL/GenBank/DDBJ databases">
        <authorList>
            <person name="Mendez C."/>
            <person name="Richter M."/>
            <person name="Ferrer M."/>
            <person name="Sanchez J."/>
        </authorList>
    </citation>
    <scope>NUCLEOTIDE SEQUENCE</scope>
</reference>
<comment type="caution">
    <text evidence="2">The sequence shown here is derived from an EMBL/GenBank/DDBJ whole genome shotgun (WGS) entry which is preliminary data.</text>
</comment>
<dbReference type="GO" id="GO:0016787">
    <property type="term" value="F:hydrolase activity"/>
    <property type="evidence" value="ECO:0007669"/>
    <property type="project" value="UniProtKB-KW"/>
</dbReference>
<sequence>MLRSTYGPQNGAEPTDEETSDVDRLAEITMPVLVVIGEEDAPTIQQIGRLIAKQAPQAQFASIADAAHSPSLERAERFNEILALWLQRTAG</sequence>
<keyword evidence="2" id="KW-0378">Hydrolase</keyword>
<proteinExistence type="predicted"/>
<protein>
    <submittedName>
        <fullName evidence="2">Alpha/beta hydrolase fold protein</fullName>
    </submittedName>
</protein>
<dbReference type="EMBL" id="AUZX01007834">
    <property type="protein sequence ID" value="EQD58039.1"/>
    <property type="molecule type" value="Genomic_DNA"/>
</dbReference>
<dbReference type="InterPro" id="IPR029058">
    <property type="entry name" value="AB_hydrolase_fold"/>
</dbReference>
<evidence type="ECO:0000313" key="2">
    <source>
        <dbReference type="EMBL" id="EQD58039.1"/>
    </source>
</evidence>
<accession>T1BXW5</accession>
<dbReference type="Gene3D" id="3.40.50.1820">
    <property type="entry name" value="alpha/beta hydrolase"/>
    <property type="match status" value="1"/>
</dbReference>
<evidence type="ECO:0000256" key="1">
    <source>
        <dbReference type="SAM" id="MobiDB-lite"/>
    </source>
</evidence>
<dbReference type="SUPFAM" id="SSF53474">
    <property type="entry name" value="alpha/beta-Hydrolases"/>
    <property type="match status" value="1"/>
</dbReference>
<name>T1BXW5_9ZZZZ</name>
<organism evidence="2">
    <name type="scientific">mine drainage metagenome</name>
    <dbReference type="NCBI Taxonomy" id="410659"/>
    <lineage>
        <taxon>unclassified sequences</taxon>
        <taxon>metagenomes</taxon>
        <taxon>ecological metagenomes</taxon>
    </lineage>
</organism>
<dbReference type="AlphaFoldDB" id="T1BXW5"/>
<gene>
    <name evidence="2" type="ORF">B1A_10988</name>
</gene>